<comment type="caution">
    <text evidence="1">The sequence shown here is derived from an EMBL/GenBank/DDBJ whole genome shotgun (WGS) entry which is preliminary data.</text>
</comment>
<proteinExistence type="predicted"/>
<evidence type="ECO:0000313" key="1">
    <source>
        <dbReference type="EMBL" id="MPN61861.1"/>
    </source>
</evidence>
<accession>A0A645JE42</accession>
<organism evidence="1">
    <name type="scientific">bioreactor metagenome</name>
    <dbReference type="NCBI Taxonomy" id="1076179"/>
    <lineage>
        <taxon>unclassified sequences</taxon>
        <taxon>metagenomes</taxon>
        <taxon>ecological metagenomes</taxon>
    </lineage>
</organism>
<sequence length="122" mass="13449">MQNTLSLQFKFVPTREIKTPRLLPISPIRITAIPTTPALMATPILTCAPTNTNKSISAKIHILFSFKPSLFPTCGIFSKIMNPIVITPKSPAISILFFNKFSRAVSNIEAPMMSNTFLVSLI</sequence>
<reference evidence="1" key="1">
    <citation type="submission" date="2019-08" db="EMBL/GenBank/DDBJ databases">
        <authorList>
            <person name="Kucharzyk K."/>
            <person name="Murdoch R.W."/>
            <person name="Higgins S."/>
            <person name="Loffler F."/>
        </authorList>
    </citation>
    <scope>NUCLEOTIDE SEQUENCE</scope>
</reference>
<gene>
    <name evidence="1" type="ORF">SDC9_209606</name>
</gene>
<dbReference type="EMBL" id="VSSQ01139085">
    <property type="protein sequence ID" value="MPN61861.1"/>
    <property type="molecule type" value="Genomic_DNA"/>
</dbReference>
<dbReference type="AlphaFoldDB" id="A0A645JE42"/>
<name>A0A645JE42_9ZZZZ</name>
<protein>
    <submittedName>
        <fullName evidence="1">Uncharacterized protein</fullName>
    </submittedName>
</protein>